<protein>
    <submittedName>
        <fullName evidence="5">Fructose-bisphosphate aldolase-lysine N-methyltransferase, chloroplastic</fullName>
    </submittedName>
</protein>
<reference evidence="6" key="1">
    <citation type="journal article" date="2019" name="Nat. Commun.">
        <title>Expansion of phycobilisome linker gene families in mesophilic red algae.</title>
        <authorList>
            <person name="Lee J."/>
            <person name="Kim D."/>
            <person name="Bhattacharya D."/>
            <person name="Yoon H.S."/>
        </authorList>
    </citation>
    <scope>NUCLEOTIDE SEQUENCE [LARGE SCALE GENOMIC DNA]</scope>
    <source>
        <strain evidence="6">CCMP 1328</strain>
    </source>
</reference>
<gene>
    <name evidence="5" type="ORF">FVE85_5226</name>
</gene>
<name>A0A5J4Z1D1_PORPP</name>
<comment type="caution">
    <text evidence="5">The sequence shown here is derived from an EMBL/GenBank/DDBJ whole genome shotgun (WGS) entry which is preliminary data.</text>
</comment>
<dbReference type="OMA" id="ENEADCC"/>
<evidence type="ECO:0000259" key="4">
    <source>
        <dbReference type="Pfam" id="PF09273"/>
    </source>
</evidence>
<feature type="domain" description="Rubisco LSMT substrate-binding" evidence="4">
    <location>
        <begin position="294"/>
        <end position="418"/>
    </location>
</feature>
<evidence type="ECO:0000256" key="3">
    <source>
        <dbReference type="ARBA" id="ARBA00022691"/>
    </source>
</evidence>
<dbReference type="CDD" id="cd10527">
    <property type="entry name" value="SET_LSMT"/>
    <property type="match status" value="1"/>
</dbReference>
<sequence length="476" mass="52312">MVARMTAQSGAPSAAQTAQKHEQVLRWLKAEKGVTTGASLNKAGVGLVVDEALRPEQDILSVPLTLCITPSSARKALSVDLEREGFGSGSGRVLVVLQILYERALGRKSDKHALIESLVCLHDTNSSNALALWNDGEIAWLKGSSAYGEAKAERDGLQQEFALLKETVFSRKPEVFTEQDFSFELYQWASSALDAMGFTLTLPEGTGLALVPALHLVSQAETGINCSKRVGRQGLFRTTPVASLVSSTRLEKGDPLVVAYEASDALELFVKRGVVANSGALRQAVVLDFSLTDMDPFVDDKLDIVEQRGMQRDMLFTIARDDVEQGVQEMIPFVRLMCLNVLDAYLLEAVFRSDVWGFMELPVSRTNEELVCESVIACCQARLDDLCAAGGAALTENETQSERRALAQQWVSGEKEVLEKIVAVMQEAEDSLDTLEYYQERRLRDLDLLRPVDESEIVDSGTAGVRRGTEAFDQYY</sequence>
<dbReference type="PANTHER" id="PTHR13271">
    <property type="entry name" value="UNCHARACTERIZED PUTATIVE METHYLTRANSFERASE"/>
    <property type="match status" value="1"/>
</dbReference>
<evidence type="ECO:0000313" key="6">
    <source>
        <dbReference type="Proteomes" id="UP000324585"/>
    </source>
</evidence>
<keyword evidence="3" id="KW-0949">S-adenosyl-L-methionine</keyword>
<dbReference type="GO" id="GO:0016279">
    <property type="term" value="F:protein-lysine N-methyltransferase activity"/>
    <property type="evidence" value="ECO:0007669"/>
    <property type="project" value="TreeGrafter"/>
</dbReference>
<keyword evidence="2 5" id="KW-0808">Transferase</keyword>
<evidence type="ECO:0000256" key="1">
    <source>
        <dbReference type="ARBA" id="ARBA00022603"/>
    </source>
</evidence>
<evidence type="ECO:0000313" key="5">
    <source>
        <dbReference type="EMBL" id="KAA8497641.1"/>
    </source>
</evidence>
<evidence type="ECO:0000256" key="2">
    <source>
        <dbReference type="ARBA" id="ARBA00022679"/>
    </source>
</evidence>
<accession>A0A5J4Z1D1</accession>
<keyword evidence="1 5" id="KW-0489">Methyltransferase</keyword>
<dbReference type="Pfam" id="PF09273">
    <property type="entry name" value="Rubis-subs-bind"/>
    <property type="match status" value="1"/>
</dbReference>
<dbReference type="GO" id="GO:0032259">
    <property type="term" value="P:methylation"/>
    <property type="evidence" value="ECO:0007669"/>
    <property type="project" value="UniProtKB-KW"/>
</dbReference>
<dbReference type="SUPFAM" id="SSF82199">
    <property type="entry name" value="SET domain"/>
    <property type="match status" value="1"/>
</dbReference>
<organism evidence="5 6">
    <name type="scientific">Porphyridium purpureum</name>
    <name type="common">Red alga</name>
    <name type="synonym">Porphyridium cruentum</name>
    <dbReference type="NCBI Taxonomy" id="35688"/>
    <lineage>
        <taxon>Eukaryota</taxon>
        <taxon>Rhodophyta</taxon>
        <taxon>Bangiophyceae</taxon>
        <taxon>Porphyridiales</taxon>
        <taxon>Porphyridiaceae</taxon>
        <taxon>Porphyridium</taxon>
    </lineage>
</organism>
<dbReference type="PANTHER" id="PTHR13271:SF123">
    <property type="entry name" value="RIBULOSE-1,5-BISPHOSPHATE CARBOXYLASE_OXYGENASE SMALL SUBUNIT N-METHYLTRANSFERASE I-RELATED"/>
    <property type="match status" value="1"/>
</dbReference>
<dbReference type="AlphaFoldDB" id="A0A5J4Z1D1"/>
<dbReference type="EMBL" id="VRMN01000001">
    <property type="protein sequence ID" value="KAA8497641.1"/>
    <property type="molecule type" value="Genomic_DNA"/>
</dbReference>
<dbReference type="Gene3D" id="3.90.1420.10">
    <property type="entry name" value="Rubisco LSMT, substrate-binding domain"/>
    <property type="match status" value="1"/>
</dbReference>
<dbReference type="OrthoDB" id="441812at2759"/>
<dbReference type="InterPro" id="IPR050600">
    <property type="entry name" value="SETD3_SETD6_MTase"/>
</dbReference>
<keyword evidence="6" id="KW-1185">Reference proteome</keyword>
<dbReference type="Proteomes" id="UP000324585">
    <property type="component" value="Unassembled WGS sequence"/>
</dbReference>
<proteinExistence type="predicted"/>
<dbReference type="Gene3D" id="3.90.1410.10">
    <property type="entry name" value="set domain protein methyltransferase, domain 1"/>
    <property type="match status" value="1"/>
</dbReference>
<dbReference type="InterPro" id="IPR036464">
    <property type="entry name" value="Rubisco_LSMT_subst-bd_sf"/>
</dbReference>
<dbReference type="InterPro" id="IPR046341">
    <property type="entry name" value="SET_dom_sf"/>
</dbReference>
<dbReference type="InterPro" id="IPR015353">
    <property type="entry name" value="Rubisco_LSMT_subst-bd"/>
</dbReference>
<dbReference type="SUPFAM" id="SSF81822">
    <property type="entry name" value="RuBisCo LSMT C-terminal, substrate-binding domain"/>
    <property type="match status" value="1"/>
</dbReference>